<dbReference type="Pfam" id="PF00005">
    <property type="entry name" value="ABC_tran"/>
    <property type="match status" value="1"/>
</dbReference>
<dbReference type="InterPro" id="IPR003593">
    <property type="entry name" value="AAA+_ATPase"/>
</dbReference>
<keyword evidence="5" id="KW-0808">Transferase</keyword>
<dbReference type="GO" id="GO:0005524">
    <property type="term" value="F:ATP binding"/>
    <property type="evidence" value="ECO:0007669"/>
    <property type="project" value="UniProtKB-KW"/>
</dbReference>
<evidence type="ECO:0000256" key="2">
    <source>
        <dbReference type="ARBA" id="ARBA00022840"/>
    </source>
</evidence>
<dbReference type="AlphaFoldDB" id="A0A9P6KS27"/>
<dbReference type="EMBL" id="WJXW01000004">
    <property type="protein sequence ID" value="KAF9736436.1"/>
    <property type="molecule type" value="Genomic_DNA"/>
</dbReference>
<dbReference type="Pfam" id="PF05141">
    <property type="entry name" value="DIT1_PvcA"/>
    <property type="match status" value="1"/>
</dbReference>
<dbReference type="PANTHER" id="PTHR37285:SF5">
    <property type="entry name" value="SPORE WALL MATURATION PROTEIN DIT1"/>
    <property type="match status" value="1"/>
</dbReference>
<evidence type="ECO:0000313" key="5">
    <source>
        <dbReference type="EMBL" id="KAF9736436.1"/>
    </source>
</evidence>
<organism evidence="5 6">
    <name type="scientific">Paraphaeosphaeria minitans</name>
    <dbReference type="NCBI Taxonomy" id="565426"/>
    <lineage>
        <taxon>Eukaryota</taxon>
        <taxon>Fungi</taxon>
        <taxon>Dikarya</taxon>
        <taxon>Ascomycota</taxon>
        <taxon>Pezizomycotina</taxon>
        <taxon>Dothideomycetes</taxon>
        <taxon>Pleosporomycetidae</taxon>
        <taxon>Pleosporales</taxon>
        <taxon>Massarineae</taxon>
        <taxon>Didymosphaeriaceae</taxon>
        <taxon>Paraphaeosphaeria</taxon>
    </lineage>
</organism>
<comment type="caution">
    <text evidence="5">The sequence shown here is derived from an EMBL/GenBank/DDBJ whole genome shotgun (WGS) entry which is preliminary data.</text>
</comment>
<dbReference type="OrthoDB" id="429813at2759"/>
<feature type="region of interest" description="Disordered" evidence="3">
    <location>
        <begin position="32"/>
        <end position="62"/>
    </location>
</feature>
<gene>
    <name evidence="5" type="ORF">PMIN01_04215</name>
</gene>
<evidence type="ECO:0000259" key="4">
    <source>
        <dbReference type="PROSITE" id="PS50893"/>
    </source>
</evidence>
<proteinExistence type="predicted"/>
<name>A0A9P6KS27_9PLEO</name>
<dbReference type="InterPro" id="IPR007817">
    <property type="entry name" value="Isocyanide_synthase_DIT1"/>
</dbReference>
<dbReference type="Proteomes" id="UP000756921">
    <property type="component" value="Unassembled WGS sequence"/>
</dbReference>
<dbReference type="Gene3D" id="3.40.50.300">
    <property type="entry name" value="P-loop containing nucleotide triphosphate hydrolases"/>
    <property type="match status" value="1"/>
</dbReference>
<dbReference type="PROSITE" id="PS50893">
    <property type="entry name" value="ABC_TRANSPORTER_2"/>
    <property type="match status" value="1"/>
</dbReference>
<dbReference type="PANTHER" id="PTHR37285">
    <property type="entry name" value="SPORE WALL MATURATION PROTEIN DIT1"/>
    <property type="match status" value="1"/>
</dbReference>
<reference evidence="5" key="1">
    <citation type="journal article" date="2020" name="Mol. Plant Microbe Interact.">
        <title>Genome Sequence of the Biocontrol Agent Coniothyrium minitans strain Conio (IMI 134523).</title>
        <authorList>
            <person name="Patel D."/>
            <person name="Shittu T.A."/>
            <person name="Baroncelli R."/>
            <person name="Muthumeenakshi S."/>
            <person name="Osborne T.H."/>
            <person name="Janganan T.K."/>
            <person name="Sreenivasaprasad S."/>
        </authorList>
    </citation>
    <scope>NUCLEOTIDE SEQUENCE</scope>
    <source>
        <strain evidence="5">Conio</strain>
    </source>
</reference>
<feature type="compositionally biased region" description="Polar residues" evidence="3">
    <location>
        <begin position="32"/>
        <end position="58"/>
    </location>
</feature>
<evidence type="ECO:0000313" key="6">
    <source>
        <dbReference type="Proteomes" id="UP000756921"/>
    </source>
</evidence>
<keyword evidence="6" id="KW-1185">Reference proteome</keyword>
<evidence type="ECO:0000256" key="3">
    <source>
        <dbReference type="SAM" id="MobiDB-lite"/>
    </source>
</evidence>
<accession>A0A9P6KS27</accession>
<sequence>MAPALLATPVTNDQVLIAKWSPELSVKMKPISSDTLSTGGSVVNSPTSNTMPKTSGSATDEEDNVSLTSTKILEIIFDYALNKFDDYRERLEAGRPRFIEVLNEFVKVGSRIDMALPAFPFKSANKVYKALGFLPDKAEELALSRLHNMCRRIKEIYAPGANVVIISDGLVYNDLLSISDRHTWIYGQALRAMAVEQDFTNIRFSRLRDFVPADSTLKLPDKLDEISYVANATNFRRFILNKFGKDGLDVDELIATDTDTRLTYQGYRRFLMSDLRHIFTLGADRNSTAYKRETKYLAKQMIVRGVAFAGAIKHNFPNYLRLSIHQSTGEHKVSMSLLNTKTGYTTPWHCSVALQADGEWTSAPKGDFEDMPRMKVVEENGRPSYFREMTEEEFLEDQRLAEEAAKMAAKPVLEEIQEPERNEDFVQWEGLTYEAKNGGKTKRLLDQVDGWLRGGTLTALMGVSGAGKGILLEVLSNRSNPGIVHGDILVNGQASNSKSVSATVYQQDVQLSTATVKEALIFSALLRQPKTTPVVEKIAYAEGVLNLIGLDAFADTVIGASSETLNSEQIKRLSIGVELAAKPTNFLLLDQPLAGLDSQAAFAICQLLRKVAQKGPAILCVVDQPSARLLQTFDRLLLLGEGGKQLYFGKIGPSCKTMISYFEKNGARPCKPDENPAEWTLDVTSSTENFEESQDWPEIWNKSQECKATKSKLAQLKKKFSAAAEQVDSPGTLDATDPSAPGFDSLDLQRTFYKYLQLEKMQLPAANPTDASAPWLTNGPAVLSAAYLP</sequence>
<keyword evidence="1" id="KW-0547">Nucleotide-binding</keyword>
<dbReference type="InterPro" id="IPR003439">
    <property type="entry name" value="ABC_transporter-like_ATP-bd"/>
</dbReference>
<keyword evidence="2" id="KW-0067">ATP-binding</keyword>
<dbReference type="SUPFAM" id="SSF52540">
    <property type="entry name" value="P-loop containing nucleoside triphosphate hydrolases"/>
    <property type="match status" value="1"/>
</dbReference>
<evidence type="ECO:0000256" key="1">
    <source>
        <dbReference type="ARBA" id="ARBA00022741"/>
    </source>
</evidence>
<feature type="domain" description="ABC transporter" evidence="4">
    <location>
        <begin position="426"/>
        <end position="667"/>
    </location>
</feature>
<protein>
    <submittedName>
        <fullName evidence="5">Transferase family protein</fullName>
    </submittedName>
</protein>
<dbReference type="GO" id="GO:0016887">
    <property type="term" value="F:ATP hydrolysis activity"/>
    <property type="evidence" value="ECO:0007669"/>
    <property type="project" value="InterPro"/>
</dbReference>
<dbReference type="SMART" id="SM00382">
    <property type="entry name" value="AAA"/>
    <property type="match status" value="1"/>
</dbReference>
<dbReference type="InterPro" id="IPR027417">
    <property type="entry name" value="P-loop_NTPase"/>
</dbReference>
<dbReference type="GO" id="GO:0016740">
    <property type="term" value="F:transferase activity"/>
    <property type="evidence" value="ECO:0007669"/>
    <property type="project" value="UniProtKB-KW"/>
</dbReference>